<dbReference type="AlphaFoldDB" id="A0A087TEQ6"/>
<dbReference type="PROSITE" id="PS51257">
    <property type="entry name" value="PROKAR_LIPOPROTEIN"/>
    <property type="match status" value="1"/>
</dbReference>
<name>A0A087TEQ6_STEMI</name>
<accession>A0A087TEQ6</accession>
<protein>
    <submittedName>
        <fullName evidence="1">Uncharacterized protein</fullName>
    </submittedName>
</protein>
<dbReference type="Proteomes" id="UP000054359">
    <property type="component" value="Unassembled WGS sequence"/>
</dbReference>
<evidence type="ECO:0000313" key="1">
    <source>
        <dbReference type="EMBL" id="KFM63595.1"/>
    </source>
</evidence>
<dbReference type="EMBL" id="KK114878">
    <property type="protein sequence ID" value="KFM63595.1"/>
    <property type="molecule type" value="Genomic_DNA"/>
</dbReference>
<organism evidence="1 2">
    <name type="scientific">Stegodyphus mimosarum</name>
    <name type="common">African social velvet spider</name>
    <dbReference type="NCBI Taxonomy" id="407821"/>
    <lineage>
        <taxon>Eukaryota</taxon>
        <taxon>Metazoa</taxon>
        <taxon>Ecdysozoa</taxon>
        <taxon>Arthropoda</taxon>
        <taxon>Chelicerata</taxon>
        <taxon>Arachnida</taxon>
        <taxon>Araneae</taxon>
        <taxon>Araneomorphae</taxon>
        <taxon>Entelegynae</taxon>
        <taxon>Eresoidea</taxon>
        <taxon>Eresidae</taxon>
        <taxon>Stegodyphus</taxon>
    </lineage>
</organism>
<evidence type="ECO:0000313" key="2">
    <source>
        <dbReference type="Proteomes" id="UP000054359"/>
    </source>
</evidence>
<proteinExistence type="predicted"/>
<sequence length="41" mass="4891">MLKDWLIGRIEIKKVWFAIVMTWSSCAESPWHRKTPLVGLY</sequence>
<reference evidence="1 2" key="1">
    <citation type="submission" date="2013-11" db="EMBL/GenBank/DDBJ databases">
        <title>Genome sequencing of Stegodyphus mimosarum.</title>
        <authorList>
            <person name="Bechsgaard J."/>
        </authorList>
    </citation>
    <scope>NUCLEOTIDE SEQUENCE [LARGE SCALE GENOMIC DNA]</scope>
</reference>
<feature type="non-terminal residue" evidence="1">
    <location>
        <position position="41"/>
    </location>
</feature>
<gene>
    <name evidence="1" type="ORF">X975_07388</name>
</gene>
<keyword evidence="2" id="KW-1185">Reference proteome</keyword>